<dbReference type="PROSITE" id="PS51755">
    <property type="entry name" value="OMPR_PHOB"/>
    <property type="match status" value="1"/>
</dbReference>
<proteinExistence type="predicted"/>
<organism evidence="6 7">
    <name type="scientific">Actinoalloteichus hymeniacidonis</name>
    <dbReference type="NCBI Taxonomy" id="340345"/>
    <lineage>
        <taxon>Bacteria</taxon>
        <taxon>Bacillati</taxon>
        <taxon>Actinomycetota</taxon>
        <taxon>Actinomycetes</taxon>
        <taxon>Pseudonocardiales</taxon>
        <taxon>Pseudonocardiaceae</taxon>
        <taxon>Actinoalloteichus</taxon>
    </lineage>
</organism>
<name>A0AAC9MWM0_9PSEU</name>
<keyword evidence="2" id="KW-0597">Phosphoprotein</keyword>
<protein>
    <submittedName>
        <fullName evidence="6">Transcriptional regulatory protein CutR</fullName>
    </submittedName>
</protein>
<feature type="domain" description="Response regulatory" evidence="4">
    <location>
        <begin position="4"/>
        <end position="118"/>
    </location>
</feature>
<evidence type="ECO:0000256" key="3">
    <source>
        <dbReference type="PROSITE-ProRule" id="PRU01091"/>
    </source>
</evidence>
<dbReference type="Proteomes" id="UP000095210">
    <property type="component" value="Chromosome"/>
</dbReference>
<dbReference type="Gene3D" id="1.10.10.10">
    <property type="entry name" value="Winged helix-like DNA-binding domain superfamily/Winged helix DNA-binding domain"/>
    <property type="match status" value="1"/>
</dbReference>
<feature type="DNA-binding region" description="OmpR/PhoB-type" evidence="3">
    <location>
        <begin position="126"/>
        <end position="221"/>
    </location>
</feature>
<evidence type="ECO:0000256" key="2">
    <source>
        <dbReference type="PROSITE-ProRule" id="PRU00169"/>
    </source>
</evidence>
<reference evidence="7" key="1">
    <citation type="submission" date="2016-03" db="EMBL/GenBank/DDBJ databases">
        <title>Complete genome sequence of the type strain Actinoalloteichus hymeniacidonis DSM 45092.</title>
        <authorList>
            <person name="Schaffert L."/>
            <person name="Albersmeier A."/>
            <person name="Winkler A."/>
            <person name="Kalinowski J."/>
            <person name="Zotchev S."/>
            <person name="Ruckert C."/>
        </authorList>
    </citation>
    <scope>NUCLEOTIDE SEQUENCE [LARGE SCALE GENOMIC DNA]</scope>
    <source>
        <strain evidence="7">HPA177(T) (DSM 45092(T))</strain>
    </source>
</reference>
<keyword evidence="1 3" id="KW-0238">DNA-binding</keyword>
<dbReference type="SMART" id="SM00448">
    <property type="entry name" value="REC"/>
    <property type="match status" value="1"/>
</dbReference>
<accession>A0AAC9MWM0</accession>
<sequence>MTMRVLVAEDEKTLAEYVAMGLRDQSISVDLAFDGDTALDKLTTGAYDVVVLDRDLPGTHGDDICRYLIENDGRTRVLMLTAMADVGDRIAGLRLGADDYLGKPFDFDELVARLDALGRRAGPAVPPMLRWHGIVLDSSRRSVTRNGRPIALSRKEFGLLSVLMAAAGRIVSAEELLRVVWDEHADPFTNAVRVTMCRLRAKIGAVGAIETVPGAGYRMGGSGC</sequence>
<dbReference type="KEGG" id="ahm:TL08_07750"/>
<dbReference type="GO" id="GO:0000156">
    <property type="term" value="F:phosphorelay response regulator activity"/>
    <property type="evidence" value="ECO:0007669"/>
    <property type="project" value="TreeGrafter"/>
</dbReference>
<dbReference type="AlphaFoldDB" id="A0AAC9MWM0"/>
<dbReference type="Pfam" id="PF00072">
    <property type="entry name" value="Response_reg"/>
    <property type="match status" value="1"/>
</dbReference>
<dbReference type="InterPro" id="IPR036388">
    <property type="entry name" value="WH-like_DNA-bd_sf"/>
</dbReference>
<evidence type="ECO:0000259" key="5">
    <source>
        <dbReference type="PROSITE" id="PS51755"/>
    </source>
</evidence>
<dbReference type="Gene3D" id="3.40.50.2300">
    <property type="match status" value="1"/>
</dbReference>
<dbReference type="PROSITE" id="PS50110">
    <property type="entry name" value="RESPONSE_REGULATORY"/>
    <property type="match status" value="1"/>
</dbReference>
<gene>
    <name evidence="6" type="ORF">TL08_07750</name>
</gene>
<dbReference type="EMBL" id="CP014859">
    <property type="protein sequence ID" value="AOS62368.1"/>
    <property type="molecule type" value="Genomic_DNA"/>
</dbReference>
<feature type="domain" description="OmpR/PhoB-type" evidence="5">
    <location>
        <begin position="126"/>
        <end position="221"/>
    </location>
</feature>
<evidence type="ECO:0000313" key="7">
    <source>
        <dbReference type="Proteomes" id="UP000095210"/>
    </source>
</evidence>
<dbReference type="GO" id="GO:0006355">
    <property type="term" value="P:regulation of DNA-templated transcription"/>
    <property type="evidence" value="ECO:0007669"/>
    <property type="project" value="InterPro"/>
</dbReference>
<dbReference type="InterPro" id="IPR001789">
    <property type="entry name" value="Sig_transdc_resp-reg_receiver"/>
</dbReference>
<dbReference type="CDD" id="cd00383">
    <property type="entry name" value="trans_reg_C"/>
    <property type="match status" value="1"/>
</dbReference>
<evidence type="ECO:0000313" key="6">
    <source>
        <dbReference type="EMBL" id="AOS62368.1"/>
    </source>
</evidence>
<dbReference type="SMART" id="SM00862">
    <property type="entry name" value="Trans_reg_C"/>
    <property type="match status" value="1"/>
</dbReference>
<dbReference type="InterPro" id="IPR001867">
    <property type="entry name" value="OmpR/PhoB-type_DNA-bd"/>
</dbReference>
<dbReference type="PANTHER" id="PTHR48111:SF36">
    <property type="entry name" value="TRANSCRIPTIONAL REGULATORY PROTEIN CUTR"/>
    <property type="match status" value="1"/>
</dbReference>
<dbReference type="GO" id="GO:0000976">
    <property type="term" value="F:transcription cis-regulatory region binding"/>
    <property type="evidence" value="ECO:0007669"/>
    <property type="project" value="TreeGrafter"/>
</dbReference>
<keyword evidence="7" id="KW-1185">Reference proteome</keyword>
<dbReference type="Gene3D" id="6.10.250.690">
    <property type="match status" value="1"/>
</dbReference>
<dbReference type="SUPFAM" id="SSF52172">
    <property type="entry name" value="CheY-like"/>
    <property type="match status" value="1"/>
</dbReference>
<dbReference type="Pfam" id="PF00486">
    <property type="entry name" value="Trans_reg_C"/>
    <property type="match status" value="1"/>
</dbReference>
<feature type="modified residue" description="4-aspartylphosphate" evidence="2">
    <location>
        <position position="53"/>
    </location>
</feature>
<dbReference type="PANTHER" id="PTHR48111">
    <property type="entry name" value="REGULATOR OF RPOS"/>
    <property type="match status" value="1"/>
</dbReference>
<evidence type="ECO:0000259" key="4">
    <source>
        <dbReference type="PROSITE" id="PS50110"/>
    </source>
</evidence>
<dbReference type="GO" id="GO:0032993">
    <property type="term" value="C:protein-DNA complex"/>
    <property type="evidence" value="ECO:0007669"/>
    <property type="project" value="TreeGrafter"/>
</dbReference>
<dbReference type="InterPro" id="IPR039420">
    <property type="entry name" value="WalR-like"/>
</dbReference>
<dbReference type="InterPro" id="IPR011006">
    <property type="entry name" value="CheY-like_superfamily"/>
</dbReference>
<dbReference type="GO" id="GO:0005829">
    <property type="term" value="C:cytosol"/>
    <property type="evidence" value="ECO:0007669"/>
    <property type="project" value="TreeGrafter"/>
</dbReference>
<evidence type="ECO:0000256" key="1">
    <source>
        <dbReference type="ARBA" id="ARBA00023125"/>
    </source>
</evidence>